<keyword evidence="8 10" id="KW-1133">Transmembrane helix</keyword>
<accession>A0A821VBH7</accession>
<dbReference type="GO" id="GO:0016324">
    <property type="term" value="C:apical plasma membrane"/>
    <property type="evidence" value="ECO:0007669"/>
    <property type="project" value="TreeGrafter"/>
</dbReference>
<organism evidence="12 13">
    <name type="scientific">Pieris macdunnoughi</name>
    <dbReference type="NCBI Taxonomy" id="345717"/>
    <lineage>
        <taxon>Eukaryota</taxon>
        <taxon>Metazoa</taxon>
        <taxon>Ecdysozoa</taxon>
        <taxon>Arthropoda</taxon>
        <taxon>Hexapoda</taxon>
        <taxon>Insecta</taxon>
        <taxon>Pterygota</taxon>
        <taxon>Neoptera</taxon>
        <taxon>Endopterygota</taxon>
        <taxon>Lepidoptera</taxon>
        <taxon>Glossata</taxon>
        <taxon>Ditrysia</taxon>
        <taxon>Papilionoidea</taxon>
        <taxon>Pieridae</taxon>
        <taxon>Pierinae</taxon>
        <taxon>Pieris</taxon>
    </lineage>
</organism>
<name>A0A821VBH7_9NEOP</name>
<evidence type="ECO:0000256" key="2">
    <source>
        <dbReference type="ARBA" id="ARBA00021200"/>
    </source>
</evidence>
<reference evidence="12" key="1">
    <citation type="submission" date="2021-02" db="EMBL/GenBank/DDBJ databases">
        <authorList>
            <person name="Steward A R."/>
        </authorList>
    </citation>
    <scope>NUCLEOTIDE SEQUENCE</scope>
</reference>
<keyword evidence="5 10" id="KW-0812">Transmembrane</keyword>
<dbReference type="GO" id="GO:0006898">
    <property type="term" value="P:receptor-mediated endocytosis"/>
    <property type="evidence" value="ECO:0007669"/>
    <property type="project" value="TreeGrafter"/>
</dbReference>
<evidence type="ECO:0000313" key="12">
    <source>
        <dbReference type="EMBL" id="CAF4904671.1"/>
    </source>
</evidence>
<evidence type="ECO:0000313" key="13">
    <source>
        <dbReference type="Proteomes" id="UP000663880"/>
    </source>
</evidence>
<keyword evidence="4" id="KW-1003">Cell membrane</keyword>
<evidence type="ECO:0000256" key="10">
    <source>
        <dbReference type="SAM" id="Phobius"/>
    </source>
</evidence>
<evidence type="ECO:0000256" key="7">
    <source>
        <dbReference type="ARBA" id="ARBA00022927"/>
    </source>
</evidence>
<dbReference type="PANTHER" id="PTHR14995:SF2">
    <property type="entry name" value="PROTEIN AMNIONLESS"/>
    <property type="match status" value="1"/>
</dbReference>
<proteinExistence type="predicted"/>
<dbReference type="GO" id="GO:0030139">
    <property type="term" value="C:endocytic vesicle"/>
    <property type="evidence" value="ECO:0007669"/>
    <property type="project" value="TreeGrafter"/>
</dbReference>
<evidence type="ECO:0000256" key="9">
    <source>
        <dbReference type="ARBA" id="ARBA00023136"/>
    </source>
</evidence>
<comment type="caution">
    <text evidence="12">The sequence shown here is derived from an EMBL/GenBank/DDBJ whole genome shotgun (WGS) entry which is preliminary data.</text>
</comment>
<dbReference type="OrthoDB" id="10067964at2759"/>
<feature type="signal peptide" evidence="11">
    <location>
        <begin position="1"/>
        <end position="16"/>
    </location>
</feature>
<protein>
    <recommendedName>
        <fullName evidence="2">Protein amnionless</fullName>
    </recommendedName>
</protein>
<feature type="chain" id="PRO_5032568692" description="Protein amnionless" evidence="11">
    <location>
        <begin position="17"/>
        <end position="417"/>
    </location>
</feature>
<evidence type="ECO:0000256" key="3">
    <source>
        <dbReference type="ARBA" id="ARBA00022448"/>
    </source>
</evidence>
<comment type="subcellular location">
    <subcellularLocation>
        <location evidence="1">Cell membrane</location>
        <topology evidence="1">Single-pass type I membrane protein</topology>
    </subcellularLocation>
</comment>
<gene>
    <name evidence="12" type="ORF">PMACD_LOCUS11597</name>
</gene>
<dbReference type="Proteomes" id="UP000663880">
    <property type="component" value="Unassembled WGS sequence"/>
</dbReference>
<sequence>MYTLIAFFCLISVSLTANVKWIPNTNFNLPLNFKDGKIPCSKQSVIFPDVLNGFININSEVAVDSLVLPLDGEFVLSDGSIELGATEDNCTNSGNVYFLEKSVSSWAQPDVWSSPMFNKATPDAERIPCFDDVVEFPENSVFTVSLPEINQVVRSIRIGGETFDSHSFADFVSGSEKFIMNQEQETGVVVKYKQCISRSGCPCQENYLTIDCAAKFCQVPTCVDPIQPIGHCCKICGGVINFKVDQSFDIMIFRELVDNVVESYGKDDFDYHIGKIGEKVQLVVTNKGEYSETSALVVNDIDRRMEKHWVQGIKESVISGTPLSKYGMSGKIFISMFFTVVMIFGAIYLYYYKFPEIRIPVLGGPFLSRYGRTDSVVSLTRRDSVMTTRSGISTAFRNPMYNSKRERVVVAETSDDQ</sequence>
<dbReference type="GO" id="GO:0015031">
    <property type="term" value="P:protein transport"/>
    <property type="evidence" value="ECO:0007669"/>
    <property type="project" value="UniProtKB-KW"/>
</dbReference>
<evidence type="ECO:0000256" key="1">
    <source>
        <dbReference type="ARBA" id="ARBA00004251"/>
    </source>
</evidence>
<keyword evidence="7" id="KW-0653">Protein transport</keyword>
<evidence type="ECO:0000256" key="11">
    <source>
        <dbReference type="SAM" id="SignalP"/>
    </source>
</evidence>
<evidence type="ECO:0000256" key="6">
    <source>
        <dbReference type="ARBA" id="ARBA00022729"/>
    </source>
</evidence>
<evidence type="ECO:0000256" key="4">
    <source>
        <dbReference type="ARBA" id="ARBA00022475"/>
    </source>
</evidence>
<evidence type="ECO:0000256" key="5">
    <source>
        <dbReference type="ARBA" id="ARBA00022692"/>
    </source>
</evidence>
<keyword evidence="3" id="KW-0813">Transport</keyword>
<evidence type="ECO:0000256" key="8">
    <source>
        <dbReference type="ARBA" id="ARBA00022989"/>
    </source>
</evidence>
<keyword evidence="13" id="KW-1185">Reference proteome</keyword>
<dbReference type="Pfam" id="PF14828">
    <property type="entry name" value="Amnionless"/>
    <property type="match status" value="1"/>
</dbReference>
<feature type="transmembrane region" description="Helical" evidence="10">
    <location>
        <begin position="332"/>
        <end position="351"/>
    </location>
</feature>
<keyword evidence="9 10" id="KW-0472">Membrane</keyword>
<dbReference type="PANTHER" id="PTHR14995">
    <property type="entry name" value="AMNIONLESS"/>
    <property type="match status" value="1"/>
</dbReference>
<dbReference type="AlphaFoldDB" id="A0A821VBH7"/>
<dbReference type="InterPro" id="IPR026112">
    <property type="entry name" value="AMN"/>
</dbReference>
<dbReference type="EMBL" id="CAJOBZ010000040">
    <property type="protein sequence ID" value="CAF4904671.1"/>
    <property type="molecule type" value="Genomic_DNA"/>
</dbReference>
<keyword evidence="6 11" id="KW-0732">Signal</keyword>